<keyword evidence="3" id="KW-1185">Reference proteome</keyword>
<protein>
    <submittedName>
        <fullName evidence="2">Uncharacterized protein</fullName>
    </submittedName>
</protein>
<dbReference type="EMBL" id="JBBNAG010000001">
    <property type="protein sequence ID" value="KAK9166886.1"/>
    <property type="molecule type" value="Genomic_DNA"/>
</dbReference>
<proteinExistence type="predicted"/>
<evidence type="ECO:0000256" key="1">
    <source>
        <dbReference type="SAM" id="Phobius"/>
    </source>
</evidence>
<feature type="transmembrane region" description="Helical" evidence="1">
    <location>
        <begin position="20"/>
        <end position="39"/>
    </location>
</feature>
<dbReference type="Proteomes" id="UP001419268">
    <property type="component" value="Unassembled WGS sequence"/>
</dbReference>
<accession>A0AAP0Q8E8</accession>
<evidence type="ECO:0000313" key="2">
    <source>
        <dbReference type="EMBL" id="KAK9166886.1"/>
    </source>
</evidence>
<keyword evidence="1" id="KW-1133">Transmembrane helix</keyword>
<reference evidence="2 3" key="1">
    <citation type="submission" date="2024-01" db="EMBL/GenBank/DDBJ databases">
        <title>Genome assemblies of Stephania.</title>
        <authorList>
            <person name="Yang L."/>
        </authorList>
    </citation>
    <scope>NUCLEOTIDE SEQUENCE [LARGE SCALE GENOMIC DNA]</scope>
    <source>
        <strain evidence="2">JXDWG</strain>
        <tissue evidence="2">Leaf</tissue>
    </source>
</reference>
<comment type="caution">
    <text evidence="2">The sequence shown here is derived from an EMBL/GenBank/DDBJ whole genome shotgun (WGS) entry which is preliminary data.</text>
</comment>
<sequence>MVIDEDQVVHDALQTLRKRKLKGCFLIFMILYYYISNLYRYRYIESEERYAWKKETEIETVRETKKASDRGGAYVDIATGT</sequence>
<keyword evidence="1" id="KW-0472">Membrane</keyword>
<organism evidence="2 3">
    <name type="scientific">Stephania cephalantha</name>
    <dbReference type="NCBI Taxonomy" id="152367"/>
    <lineage>
        <taxon>Eukaryota</taxon>
        <taxon>Viridiplantae</taxon>
        <taxon>Streptophyta</taxon>
        <taxon>Embryophyta</taxon>
        <taxon>Tracheophyta</taxon>
        <taxon>Spermatophyta</taxon>
        <taxon>Magnoliopsida</taxon>
        <taxon>Ranunculales</taxon>
        <taxon>Menispermaceae</taxon>
        <taxon>Menispermoideae</taxon>
        <taxon>Cissampelideae</taxon>
        <taxon>Stephania</taxon>
    </lineage>
</organism>
<keyword evidence="1" id="KW-0812">Transmembrane</keyword>
<name>A0AAP0Q8E8_9MAGN</name>
<dbReference type="AlphaFoldDB" id="A0AAP0Q8E8"/>
<evidence type="ECO:0000313" key="3">
    <source>
        <dbReference type="Proteomes" id="UP001419268"/>
    </source>
</evidence>
<gene>
    <name evidence="2" type="ORF">Scep_002077</name>
</gene>